<proteinExistence type="inferred from homology"/>
<comment type="similarity">
    <text evidence="1">Belongs to the intimin/invasin family.</text>
</comment>
<feature type="domain" description="Big-1" evidence="2">
    <location>
        <begin position="27"/>
        <end position="115"/>
    </location>
</feature>
<dbReference type="PATRIC" id="fig|688269.3.peg.1400"/>
<name>F7YXA7_9THEM</name>
<dbReference type="EMBL" id="CP002351">
    <property type="protein sequence ID" value="AEH51423.1"/>
    <property type="molecule type" value="Genomic_DNA"/>
</dbReference>
<dbReference type="Gene3D" id="3.40.50.11970">
    <property type="match status" value="1"/>
</dbReference>
<dbReference type="InterPro" id="IPR003344">
    <property type="entry name" value="Big_1_dom"/>
</dbReference>
<protein>
    <submittedName>
        <fullName evidence="3">Peptidase C11 clostripain</fullName>
    </submittedName>
</protein>
<dbReference type="InterPro" id="IPR005077">
    <property type="entry name" value="Peptidase_C11"/>
</dbReference>
<dbReference type="Proteomes" id="UP000006804">
    <property type="component" value="Chromosome"/>
</dbReference>
<sequence length="487" mass="54978" precursor="true">MKTFRILILIAVVVIFLYACAALTTSRVYFESDLTCVIGRMNYLTFTFKDEFGNPIANQPAQLTLMGKTYIATTDDYGRATFSILATKNFEGTHTATASLVYNPSISISVTLSFVRPNWLVLIWFGADNDLDDYALSDLQELETVGYNQNFSAVVMLDRPIGKQDGTYVLSSNGSRVLIDPYTDPYDGIDSGSGDFLEEWLTKQLKNFVANRYALIIWNHGNAWIDDGKEQFKPKAISYDGPQNNALTTSELADAIRNALSKVGLQKLDVLGFDACLMGSFEVLYEVKDLAKYAVASSFSEPAYGWDYTFLGGISSSTDSFEFSKRIVDFYREFAKRRSDYQTYVGIGLSLAVYDLEKADDLNNVLNNLAAALMNHTGVVRDLNYSNVVTYVDNLLFDMKQLCETWSDNFNDLEIKAKINSVIEKIENFVVYYYAEKKVDNSVRQIYHPLSIFFTTNPTLFSKYQTDYMALSFSQSNWFNLIASLCN</sequence>
<dbReference type="OrthoDB" id="5507507at2"/>
<dbReference type="PROSITE" id="PS51127">
    <property type="entry name" value="BIG1"/>
    <property type="match status" value="1"/>
</dbReference>
<dbReference type="InterPro" id="IPR008964">
    <property type="entry name" value="Invasin/intimin_cell_adhesion"/>
</dbReference>
<dbReference type="HOGENOM" id="CLU_034651_0_0_0"/>
<evidence type="ECO:0000313" key="3">
    <source>
        <dbReference type="EMBL" id="AEH51423.1"/>
    </source>
</evidence>
<accession>F7YXA7</accession>
<dbReference type="SUPFAM" id="SSF49373">
    <property type="entry name" value="Invasin/intimin cell-adhesion fragments"/>
    <property type="match status" value="1"/>
</dbReference>
<dbReference type="RefSeq" id="WP_013932638.1">
    <property type="nucleotide sequence ID" value="NC_015707.1"/>
</dbReference>
<dbReference type="PANTHER" id="PTHR37835">
    <property type="entry name" value="ALPHA-CLOSTRIPAIN"/>
    <property type="match status" value="1"/>
</dbReference>
<evidence type="ECO:0000259" key="2">
    <source>
        <dbReference type="PROSITE" id="PS51127"/>
    </source>
</evidence>
<dbReference type="InterPro" id="IPR013783">
    <property type="entry name" value="Ig-like_fold"/>
</dbReference>
<evidence type="ECO:0000256" key="1">
    <source>
        <dbReference type="ARBA" id="ARBA00010116"/>
    </source>
</evidence>
<evidence type="ECO:0000313" key="4">
    <source>
        <dbReference type="Proteomes" id="UP000006804"/>
    </source>
</evidence>
<keyword evidence="4" id="KW-1185">Reference proteome</keyword>
<dbReference type="KEGG" id="tta:Theth_1360"/>
<dbReference type="PROSITE" id="PS51257">
    <property type="entry name" value="PROKAR_LIPOPROTEIN"/>
    <property type="match status" value="1"/>
</dbReference>
<gene>
    <name evidence="3" type="ORF">Theth_1360</name>
</gene>
<dbReference type="PANTHER" id="PTHR37835:SF1">
    <property type="entry name" value="ALPHA-CLOSTRIPAIN"/>
    <property type="match status" value="1"/>
</dbReference>
<dbReference type="Gene3D" id="2.60.40.10">
    <property type="entry name" value="Immunoglobulins"/>
    <property type="match status" value="1"/>
</dbReference>
<dbReference type="Pfam" id="PF03415">
    <property type="entry name" value="Peptidase_C11"/>
    <property type="match status" value="1"/>
</dbReference>
<organism evidence="3 4">
    <name type="scientific">Pseudothermotoga thermarum DSM 5069</name>
    <dbReference type="NCBI Taxonomy" id="688269"/>
    <lineage>
        <taxon>Bacteria</taxon>
        <taxon>Thermotogati</taxon>
        <taxon>Thermotogota</taxon>
        <taxon>Thermotogae</taxon>
        <taxon>Thermotogales</taxon>
        <taxon>Thermotogaceae</taxon>
        <taxon>Pseudothermotoga</taxon>
    </lineage>
</organism>
<reference evidence="3 4" key="1">
    <citation type="submission" date="2010-11" db="EMBL/GenBank/DDBJ databases">
        <title>The complete genome of Thermotoga thermarum DSM 5069.</title>
        <authorList>
            <consortium name="US DOE Joint Genome Institute (JGI-PGF)"/>
            <person name="Lucas S."/>
            <person name="Copeland A."/>
            <person name="Lapidus A."/>
            <person name="Bruce D."/>
            <person name="Goodwin L."/>
            <person name="Pitluck S."/>
            <person name="Kyrpides N."/>
            <person name="Mavromatis K."/>
            <person name="Ivanova N."/>
            <person name="Zeytun A."/>
            <person name="Brettin T."/>
            <person name="Detter J.C."/>
            <person name="Tapia R."/>
            <person name="Han C."/>
            <person name="Land M."/>
            <person name="Hauser L."/>
            <person name="Markowitz V."/>
            <person name="Cheng J.-F."/>
            <person name="Hugenholtz P."/>
            <person name="Woyke T."/>
            <person name="Wu D."/>
            <person name="Spring S."/>
            <person name="Schroeder M."/>
            <person name="Brambilla E."/>
            <person name="Klenk H.-P."/>
            <person name="Eisen J.A."/>
        </authorList>
    </citation>
    <scope>NUCLEOTIDE SEQUENCE [LARGE SCALE GENOMIC DNA]</scope>
    <source>
        <strain evidence="3 4">DSM 5069</strain>
    </source>
</reference>
<dbReference type="eggNOG" id="COG1716">
    <property type="taxonomic scope" value="Bacteria"/>
</dbReference>
<dbReference type="STRING" id="688269.Theth_1360"/>
<dbReference type="AlphaFoldDB" id="F7YXA7"/>